<keyword evidence="2" id="KW-0812">Transmembrane</keyword>
<dbReference type="AlphaFoldDB" id="A0A1X6NW73"/>
<name>A0A1X6NW73_PORUM</name>
<keyword evidence="2" id="KW-0472">Membrane</keyword>
<dbReference type="InterPro" id="IPR016069">
    <property type="entry name" value="Translin_C"/>
</dbReference>
<feature type="region of interest" description="Disordered" evidence="1">
    <location>
        <begin position="22"/>
        <end position="98"/>
    </location>
</feature>
<evidence type="ECO:0000256" key="1">
    <source>
        <dbReference type="SAM" id="MobiDB-lite"/>
    </source>
</evidence>
<dbReference type="Pfam" id="PF01997">
    <property type="entry name" value="Translin"/>
    <property type="match status" value="1"/>
</dbReference>
<dbReference type="Gene3D" id="1.20.58.200">
    <property type="entry name" value="Translin, domain 2"/>
    <property type="match status" value="1"/>
</dbReference>
<accession>A0A1X6NW73</accession>
<dbReference type="EMBL" id="KV919040">
    <property type="protein sequence ID" value="OSX72756.1"/>
    <property type="molecule type" value="Genomic_DNA"/>
</dbReference>
<dbReference type="InterPro" id="IPR002848">
    <property type="entry name" value="Translin_fam"/>
</dbReference>
<feature type="transmembrane region" description="Helical" evidence="2">
    <location>
        <begin position="132"/>
        <end position="153"/>
    </location>
</feature>
<protein>
    <submittedName>
        <fullName evidence="3">Uncharacterized protein</fullName>
    </submittedName>
</protein>
<dbReference type="SUPFAM" id="SSF74784">
    <property type="entry name" value="Translin"/>
    <property type="match status" value="1"/>
</dbReference>
<sequence length="244" mass="25094">MASTLNADITATFSAYTAHTAAATAARGRLDPPSRRPPPPARRSPPPQTAAAAGWGGRACSSTARAWPPPCGRRPRRAPTRGGEARGRPPAPPPPQTAATDAIIGVEEYLLGVCGAVSEVRRAAVVRAGGGAFAFAAAAGAWTAAVWAGFTALNFRNDGLRRRYDGMKYDVVRVGEVVEDLRARGLLPPPPAGGGQQRGGGLTRVGGWGGGGGGSCGVWNPVRLRVPHRGVFVGGRGGRGRARR</sequence>
<proteinExistence type="predicted"/>
<feature type="compositionally biased region" description="Pro residues" evidence="1">
    <location>
        <begin position="35"/>
        <end position="48"/>
    </location>
</feature>
<gene>
    <name evidence="3" type="ORF">BU14_0407s0020</name>
</gene>
<evidence type="ECO:0000313" key="3">
    <source>
        <dbReference type="EMBL" id="OSX72756.1"/>
    </source>
</evidence>
<organism evidence="3 4">
    <name type="scientific">Porphyra umbilicalis</name>
    <name type="common">Purple laver</name>
    <name type="synonym">Red alga</name>
    <dbReference type="NCBI Taxonomy" id="2786"/>
    <lineage>
        <taxon>Eukaryota</taxon>
        <taxon>Rhodophyta</taxon>
        <taxon>Bangiophyceae</taxon>
        <taxon>Bangiales</taxon>
        <taxon>Bangiaceae</taxon>
        <taxon>Porphyra</taxon>
    </lineage>
</organism>
<evidence type="ECO:0000313" key="4">
    <source>
        <dbReference type="Proteomes" id="UP000218209"/>
    </source>
</evidence>
<keyword evidence="4" id="KW-1185">Reference proteome</keyword>
<dbReference type="PANTHER" id="PTHR10741">
    <property type="entry name" value="TRANSLIN AND TRANSLIN ASSOCIATED PROTEIN X"/>
    <property type="match status" value="1"/>
</dbReference>
<dbReference type="Proteomes" id="UP000218209">
    <property type="component" value="Unassembled WGS sequence"/>
</dbReference>
<evidence type="ECO:0000256" key="2">
    <source>
        <dbReference type="SAM" id="Phobius"/>
    </source>
</evidence>
<dbReference type="GO" id="GO:0043565">
    <property type="term" value="F:sequence-specific DNA binding"/>
    <property type="evidence" value="ECO:0007669"/>
    <property type="project" value="InterPro"/>
</dbReference>
<reference evidence="3 4" key="1">
    <citation type="submission" date="2017-03" db="EMBL/GenBank/DDBJ databases">
        <title>WGS assembly of Porphyra umbilicalis.</title>
        <authorList>
            <person name="Brawley S.H."/>
            <person name="Blouin N.A."/>
            <person name="Ficko-Blean E."/>
            <person name="Wheeler G.L."/>
            <person name="Lohr M."/>
            <person name="Goodson H.V."/>
            <person name="Jenkins J.W."/>
            <person name="Blaby-Haas C.E."/>
            <person name="Helliwell K.E."/>
            <person name="Chan C."/>
            <person name="Marriage T."/>
            <person name="Bhattacharya D."/>
            <person name="Klein A.S."/>
            <person name="Badis Y."/>
            <person name="Brodie J."/>
            <person name="Cao Y."/>
            <person name="Collen J."/>
            <person name="Dittami S.M."/>
            <person name="Gachon C.M."/>
            <person name="Green B.R."/>
            <person name="Karpowicz S."/>
            <person name="Kim J.W."/>
            <person name="Kudahl U."/>
            <person name="Lin S."/>
            <person name="Michel G."/>
            <person name="Mittag M."/>
            <person name="Olson B.J."/>
            <person name="Pangilinan J."/>
            <person name="Peng Y."/>
            <person name="Qiu H."/>
            <person name="Shu S."/>
            <person name="Singer J.T."/>
            <person name="Smith A.G."/>
            <person name="Sprecher B.N."/>
            <person name="Wagner V."/>
            <person name="Wang W."/>
            <person name="Wang Z.-Y."/>
            <person name="Yan J."/>
            <person name="Yarish C."/>
            <person name="Zoeuner-Riek S."/>
            <person name="Zhuang Y."/>
            <person name="Zou Y."/>
            <person name="Lindquist E.A."/>
            <person name="Grimwood J."/>
            <person name="Barry K."/>
            <person name="Rokhsar D.S."/>
            <person name="Schmutz J."/>
            <person name="Stiller J.W."/>
            <person name="Grossman A.R."/>
            <person name="Prochnik S.E."/>
        </authorList>
    </citation>
    <scope>NUCLEOTIDE SEQUENCE [LARGE SCALE GENOMIC DNA]</scope>
    <source>
        <strain evidence="3">4086291</strain>
    </source>
</reference>
<dbReference type="InterPro" id="IPR036081">
    <property type="entry name" value="Translin_sf"/>
</dbReference>
<keyword evidence="2" id="KW-1133">Transmembrane helix</keyword>